<comment type="function">
    <text evidence="10">Catalyzes the oxidation of cysteine to cysteine sulfinic acid with addition of molecular dioxygen.</text>
</comment>
<comment type="catalytic activity">
    <reaction evidence="9">
        <text>L-cysteine + O2 = 3-sulfino-L-alanine + H(+)</text>
        <dbReference type="Rhea" id="RHEA:20441"/>
        <dbReference type="ChEBI" id="CHEBI:15378"/>
        <dbReference type="ChEBI" id="CHEBI:15379"/>
        <dbReference type="ChEBI" id="CHEBI:35235"/>
        <dbReference type="ChEBI" id="CHEBI:61085"/>
        <dbReference type="EC" id="1.13.11.20"/>
    </reaction>
    <physiologicalReaction direction="left-to-right" evidence="9">
        <dbReference type="Rhea" id="RHEA:20442"/>
    </physiologicalReaction>
</comment>
<dbReference type="SUPFAM" id="SSF51182">
    <property type="entry name" value="RmlC-like cupins"/>
    <property type="match status" value="1"/>
</dbReference>
<comment type="cofactor">
    <cofactor evidence="1">
        <name>Ni(2+)</name>
        <dbReference type="ChEBI" id="CHEBI:49786"/>
    </cofactor>
</comment>
<comment type="similarity">
    <text evidence="3 13">Belongs to the cysteine dioxygenase family.</text>
</comment>
<keyword evidence="5 11" id="KW-0883">Thioether bond</keyword>
<dbReference type="Proteomes" id="UP000006718">
    <property type="component" value="Chromosome 6"/>
</dbReference>
<evidence type="ECO:0000256" key="8">
    <source>
        <dbReference type="ARBA" id="ARBA00023004"/>
    </source>
</evidence>
<dbReference type="InterPro" id="IPR010300">
    <property type="entry name" value="CDO_1"/>
</dbReference>
<feature type="binding site" evidence="12">
    <location>
        <position position="249"/>
    </location>
    <ligand>
        <name>Fe cation</name>
        <dbReference type="ChEBI" id="CHEBI:24875"/>
        <note>catalytic</note>
    </ligand>
</feature>
<protein>
    <recommendedName>
        <fullName evidence="13">Cysteine dioxygenase</fullName>
        <ecNumber evidence="13">1.13.11.20</ecNumber>
    </recommendedName>
</protein>
<organism evidence="15 16">
    <name type="scientific">Macaca mulatta</name>
    <name type="common">Rhesus macaque</name>
    <dbReference type="NCBI Taxonomy" id="9544"/>
    <lineage>
        <taxon>Eukaryota</taxon>
        <taxon>Metazoa</taxon>
        <taxon>Chordata</taxon>
        <taxon>Craniata</taxon>
        <taxon>Vertebrata</taxon>
        <taxon>Euteleostomi</taxon>
        <taxon>Mammalia</taxon>
        <taxon>Eutheria</taxon>
        <taxon>Euarchontoglires</taxon>
        <taxon>Primates</taxon>
        <taxon>Haplorrhini</taxon>
        <taxon>Catarrhini</taxon>
        <taxon>Cercopithecidae</taxon>
        <taxon>Cercopithecinae</taxon>
        <taxon>Macaca</taxon>
    </lineage>
</organism>
<dbReference type="AlphaFoldDB" id="A0A5F8AHM1"/>
<sequence>MRVVRVRRVSPPPPSFLGGSPPRPPSKGRWYIPSDSKRLKGAREGEPHRSEPDLCARRISNEPGSTALPAAGGSETRTQPAPHEMEQTEVLKPRTLADLIRILHRLFAGDEVNVEEVQAIMEAYESDPTEWAMYAKFDQYRYTRNLVDQGNGKFNLMILCWGEGHGSSPKEGEKRKALGKKTLNVKWIFSMCSIHDHTNSHCFLKMLQGNLKETLFAWPDKKSNEMVKKSERVLRENQCAYINDSIGLHRVENISHTEPAVSLHLYSPPFDTCHAFDQRTGHKNKVTMTFHSKFGIRTPYATSGSLENN</sequence>
<proteinExistence type="inferred from homology"/>
<reference evidence="15" key="3">
    <citation type="submission" date="2025-08" db="UniProtKB">
        <authorList>
            <consortium name="Ensembl"/>
        </authorList>
    </citation>
    <scope>IDENTIFICATION</scope>
    <source>
        <strain evidence="15">17573</strain>
    </source>
</reference>
<evidence type="ECO:0000313" key="15">
    <source>
        <dbReference type="Ensembl" id="ENSMMUP00000077350.1"/>
    </source>
</evidence>
<feature type="region of interest" description="Disordered" evidence="14">
    <location>
        <begin position="1"/>
        <end position="86"/>
    </location>
</feature>
<dbReference type="FunCoup" id="A0A5F8AHM1">
    <property type="interactions" value="471"/>
</dbReference>
<keyword evidence="6 13" id="KW-0223">Dioxygenase</keyword>
<comment type="cofactor">
    <cofactor evidence="13">
        <name>Fe cation</name>
        <dbReference type="ChEBI" id="CHEBI:24875"/>
    </cofactor>
    <text evidence="13">Binds 1 Fe cation per subunit.</text>
</comment>
<evidence type="ECO:0000256" key="11">
    <source>
        <dbReference type="PIRSR" id="PIRSR610300-50"/>
    </source>
</evidence>
<dbReference type="Bgee" id="ENSMMUG00000061758">
    <property type="expression patterns" value="Expressed in liver and 21 other cell types or tissues"/>
</dbReference>
<gene>
    <name evidence="15" type="primary">CDO1</name>
</gene>
<keyword evidence="16" id="KW-1185">Reference proteome</keyword>
<dbReference type="Ensembl" id="ENSMMUT00000081896.1">
    <property type="protein sequence ID" value="ENSMMUP00000077350.1"/>
    <property type="gene ID" value="ENSMMUG00000061758.1"/>
</dbReference>
<dbReference type="VEuPathDB" id="HostDB:ENSMMUG00000061758"/>
<reference evidence="15" key="4">
    <citation type="submission" date="2025-09" db="UniProtKB">
        <authorList>
            <consortium name="Ensembl"/>
        </authorList>
    </citation>
    <scope>IDENTIFICATION</scope>
    <source>
        <strain evidence="15">17573</strain>
    </source>
</reference>
<dbReference type="Pfam" id="PF05995">
    <property type="entry name" value="CDO_I"/>
    <property type="match status" value="2"/>
</dbReference>
<accession>A0A5F8AHM1</accession>
<dbReference type="PANTHER" id="PTHR12918:SF1">
    <property type="entry name" value="CYSTEINE DIOXYGENASE TYPE 1"/>
    <property type="match status" value="1"/>
</dbReference>
<dbReference type="UniPathway" id="UPA00012">
    <property type="reaction ID" value="UER00537"/>
</dbReference>
<evidence type="ECO:0000256" key="6">
    <source>
        <dbReference type="ARBA" id="ARBA00022964"/>
    </source>
</evidence>
<dbReference type="InterPro" id="IPR014710">
    <property type="entry name" value="RmlC-like_jellyroll"/>
</dbReference>
<evidence type="ECO:0000256" key="5">
    <source>
        <dbReference type="ARBA" id="ARBA00022784"/>
    </source>
</evidence>
<feature type="compositionally biased region" description="Basic and acidic residues" evidence="14">
    <location>
        <begin position="35"/>
        <end position="60"/>
    </location>
</feature>
<feature type="binding site" evidence="12">
    <location>
        <position position="197"/>
    </location>
    <ligand>
        <name>Fe cation</name>
        <dbReference type="ChEBI" id="CHEBI:24875"/>
        <note>catalytic</note>
    </ligand>
</feature>
<evidence type="ECO:0000313" key="16">
    <source>
        <dbReference type="Proteomes" id="UP000006718"/>
    </source>
</evidence>
<keyword evidence="4 12" id="KW-0479">Metal-binding</keyword>
<keyword evidence="7 13" id="KW-0560">Oxidoreductase</keyword>
<dbReference type="GO" id="GO:0042412">
    <property type="term" value="P:taurine biosynthetic process"/>
    <property type="evidence" value="ECO:0007669"/>
    <property type="project" value="UniProtKB-UniRule"/>
</dbReference>
<evidence type="ECO:0000256" key="12">
    <source>
        <dbReference type="PIRSR" id="PIRSR610300-51"/>
    </source>
</evidence>
<dbReference type="SMR" id="A0A5F8AHM1"/>
<dbReference type="GO" id="GO:0017172">
    <property type="term" value="F:cysteine dioxygenase activity"/>
    <property type="evidence" value="ECO:0000318"/>
    <property type="project" value="GO_Central"/>
</dbReference>
<evidence type="ECO:0000256" key="9">
    <source>
        <dbReference type="ARBA" id="ARBA00024284"/>
    </source>
</evidence>
<keyword evidence="8 12" id="KW-0408">Iron</keyword>
<evidence type="ECO:0000256" key="4">
    <source>
        <dbReference type="ARBA" id="ARBA00022723"/>
    </source>
</evidence>
<evidence type="ECO:0000256" key="3">
    <source>
        <dbReference type="ARBA" id="ARBA00006622"/>
    </source>
</evidence>
<feature type="binding site" evidence="12">
    <location>
        <position position="195"/>
    </location>
    <ligand>
        <name>Fe cation</name>
        <dbReference type="ChEBI" id="CHEBI:24875"/>
        <note>catalytic</note>
    </ligand>
</feature>
<evidence type="ECO:0000256" key="14">
    <source>
        <dbReference type="SAM" id="MobiDB-lite"/>
    </source>
</evidence>
<evidence type="ECO:0000256" key="13">
    <source>
        <dbReference type="RuleBase" id="RU366010"/>
    </source>
</evidence>
<evidence type="ECO:0000256" key="2">
    <source>
        <dbReference type="ARBA" id="ARBA00004759"/>
    </source>
</evidence>
<feature type="compositionally biased region" description="Pro residues" evidence="14">
    <location>
        <begin position="10"/>
        <end position="25"/>
    </location>
</feature>
<reference evidence="15" key="2">
    <citation type="submission" date="2019-01" db="EMBL/GenBank/DDBJ databases">
        <authorList>
            <person name="Graves T."/>
            <person name="Eichler E.E."/>
            <person name="Wilson R.K."/>
        </authorList>
    </citation>
    <scope>NUCLEOTIDE SEQUENCE [LARGE SCALE GENOMIC DNA]</scope>
    <source>
        <strain evidence="15">17573</strain>
    </source>
</reference>
<reference evidence="16" key="1">
    <citation type="journal article" date="2007" name="Science">
        <title>Evolutionary and biomedical insights from the rhesus macaque genome.</title>
        <authorList>
            <person name="Gibbs R.A."/>
            <person name="Rogers J."/>
            <person name="Katze M.G."/>
            <person name="Bumgarner R."/>
            <person name="Weinstock G.M."/>
            <person name="Mardis E.R."/>
            <person name="Remington K.A."/>
            <person name="Strausberg R.L."/>
            <person name="Venter J.C."/>
            <person name="Wilson R.K."/>
            <person name="Batzer M.A."/>
            <person name="Bustamante C.D."/>
            <person name="Eichler E.E."/>
            <person name="Hahn M.W."/>
            <person name="Hardison R.C."/>
            <person name="Makova K.D."/>
            <person name="Miller W."/>
            <person name="Milosavljevic A."/>
            <person name="Palermo R.E."/>
            <person name="Siepel A."/>
            <person name="Sikela J.M."/>
            <person name="Attaway T."/>
            <person name="Bell S."/>
            <person name="Bernard K.E."/>
            <person name="Buhay C.J."/>
            <person name="Chandrabose M.N."/>
            <person name="Dao M."/>
            <person name="Davis C."/>
            <person name="Delehaunty K.D."/>
            <person name="Ding Y."/>
            <person name="Dinh H.H."/>
            <person name="Dugan-Rocha S."/>
            <person name="Fulton L.A."/>
            <person name="Gabisi R.A."/>
            <person name="Garner T.T."/>
            <person name="Godfrey J."/>
            <person name="Hawes A.C."/>
            <person name="Hernandez J."/>
            <person name="Hines S."/>
            <person name="Holder M."/>
            <person name="Hume J."/>
            <person name="Jhangiani S.N."/>
            <person name="Joshi V."/>
            <person name="Khan Z.M."/>
            <person name="Kirkness E.F."/>
            <person name="Cree A."/>
            <person name="Fowler R.G."/>
            <person name="Lee S."/>
            <person name="Lewis L.R."/>
            <person name="Li Z."/>
            <person name="Liu Y.-S."/>
            <person name="Moore S.M."/>
            <person name="Muzny D."/>
            <person name="Nazareth L.V."/>
            <person name="Ngo D.N."/>
            <person name="Okwuonu G.O."/>
            <person name="Pai G."/>
            <person name="Parker D."/>
            <person name="Paul H.A."/>
            <person name="Pfannkoch C."/>
            <person name="Pohl C.S."/>
            <person name="Rogers Y.-H.C."/>
            <person name="Ruiz S.J."/>
            <person name="Sabo A."/>
            <person name="Santibanez J."/>
            <person name="Schneider B.W."/>
            <person name="Smith S.M."/>
            <person name="Sodergren E."/>
            <person name="Svatek A.F."/>
            <person name="Utterback T.R."/>
            <person name="Vattathil S."/>
            <person name="Warren W."/>
            <person name="White C.S."/>
            <person name="Chinwalla A.T."/>
            <person name="Feng Y."/>
            <person name="Halpern A.L."/>
            <person name="Hillier L.W."/>
            <person name="Huang X."/>
            <person name="Minx P."/>
            <person name="Nelson J.O."/>
            <person name="Pepin K.H."/>
            <person name="Qin X."/>
            <person name="Sutton G.G."/>
            <person name="Venter E."/>
            <person name="Walenz B.P."/>
            <person name="Wallis J.W."/>
            <person name="Worley K.C."/>
            <person name="Yang S.-P."/>
            <person name="Jones S.M."/>
            <person name="Marra M.A."/>
            <person name="Rocchi M."/>
            <person name="Schein J.E."/>
            <person name="Baertsch R."/>
            <person name="Clarke L."/>
            <person name="Csuros M."/>
            <person name="Glasscock J."/>
            <person name="Harris R.A."/>
            <person name="Havlak P."/>
            <person name="Jackson A.R."/>
            <person name="Jiang H."/>
            <person name="Liu Y."/>
            <person name="Messina D.N."/>
            <person name="Shen Y."/>
            <person name="Song H.X.-Z."/>
            <person name="Wylie T."/>
            <person name="Zhang L."/>
            <person name="Birney E."/>
            <person name="Han K."/>
            <person name="Konkel M.K."/>
            <person name="Lee J."/>
            <person name="Smit A.F.A."/>
            <person name="Ullmer B."/>
            <person name="Wang H."/>
            <person name="Xing J."/>
            <person name="Burhans R."/>
            <person name="Cheng Z."/>
            <person name="Karro J.E."/>
            <person name="Ma J."/>
            <person name="Raney B."/>
            <person name="She X."/>
            <person name="Cox M.J."/>
            <person name="Demuth J.P."/>
            <person name="Dumas L.J."/>
            <person name="Han S.-G."/>
            <person name="Hopkins J."/>
            <person name="Karimpour-Fard A."/>
            <person name="Kim Y.H."/>
            <person name="Pollack J.R."/>
            <person name="Vinar T."/>
            <person name="Addo-Quaye C."/>
            <person name="Degenhardt J."/>
            <person name="Denby A."/>
            <person name="Hubisz M.J."/>
            <person name="Indap A."/>
            <person name="Kosiol C."/>
            <person name="Lahn B.T."/>
            <person name="Lawson H.A."/>
            <person name="Marklein A."/>
            <person name="Nielsen R."/>
            <person name="Vallender E.J."/>
            <person name="Clark A.G."/>
            <person name="Ferguson B."/>
            <person name="Hernandez R.D."/>
            <person name="Hirani K."/>
            <person name="Kehrer-Sawatzki H."/>
            <person name="Kolb J."/>
            <person name="Patil S."/>
            <person name="Pu L.-L."/>
            <person name="Ren Y."/>
            <person name="Smith D.G."/>
            <person name="Wheeler D.A."/>
            <person name="Schenck I."/>
            <person name="Ball E.V."/>
            <person name="Chen R."/>
            <person name="Cooper D.N."/>
            <person name="Giardine B."/>
            <person name="Hsu F."/>
            <person name="Kent W.J."/>
            <person name="Lesk A."/>
            <person name="Nelson D.L."/>
            <person name="O'brien W.E."/>
            <person name="Pruefer K."/>
            <person name="Stenson P.D."/>
            <person name="Wallace J.C."/>
            <person name="Ke H."/>
            <person name="Liu X.-M."/>
            <person name="Wang P."/>
            <person name="Xiang A.P."/>
            <person name="Yang F."/>
            <person name="Barber G.P."/>
            <person name="Haussler D."/>
            <person name="Karolchik D."/>
            <person name="Kern A.D."/>
            <person name="Kuhn R.M."/>
            <person name="Smith K.E."/>
            <person name="Zwieg A.S."/>
        </authorList>
    </citation>
    <scope>NUCLEOTIDE SEQUENCE [LARGE SCALE GENOMIC DNA]</scope>
    <source>
        <strain evidence="16">17573</strain>
    </source>
</reference>
<feature type="cross-link" description="3'-(S-cysteinyl)-tyrosine (Cys-Tyr)" evidence="11">
    <location>
        <begin position="202"/>
        <end position="266"/>
    </location>
</feature>
<comment type="pathway">
    <text evidence="2 13">Organosulfur biosynthesis; taurine biosynthesis; hypotaurine from L-cysteine: step 1/2.</text>
</comment>
<dbReference type="GO" id="GO:0019448">
    <property type="term" value="P:L-cysteine catabolic process"/>
    <property type="evidence" value="ECO:0000318"/>
    <property type="project" value="GO_Central"/>
</dbReference>
<dbReference type="GO" id="GO:0008198">
    <property type="term" value="F:ferrous iron binding"/>
    <property type="evidence" value="ECO:0000318"/>
    <property type="project" value="GO_Central"/>
</dbReference>
<evidence type="ECO:0000256" key="10">
    <source>
        <dbReference type="ARBA" id="ARBA00033725"/>
    </source>
</evidence>
<dbReference type="CDD" id="cd10548">
    <property type="entry name" value="cupin_CDO"/>
    <property type="match status" value="1"/>
</dbReference>
<dbReference type="InParanoid" id="A0A5F8AHM1"/>
<dbReference type="OMA" id="EVRYEWP"/>
<dbReference type="GeneTree" id="ENSGT00390000018226"/>
<dbReference type="PANTHER" id="PTHR12918">
    <property type="entry name" value="CYSTEINE DIOXYGENASE"/>
    <property type="match status" value="1"/>
</dbReference>
<dbReference type="STRING" id="9544.ENSMMUP00000077350"/>
<name>A0A5F8AHM1_MACMU</name>
<dbReference type="ExpressionAtlas" id="A0A5F8AHM1">
    <property type="expression patterns" value="baseline"/>
</dbReference>
<evidence type="ECO:0000256" key="7">
    <source>
        <dbReference type="ARBA" id="ARBA00023002"/>
    </source>
</evidence>
<dbReference type="InterPro" id="IPR011051">
    <property type="entry name" value="RmlC_Cupin_sf"/>
</dbReference>
<dbReference type="Gene3D" id="2.60.120.10">
    <property type="entry name" value="Jelly Rolls"/>
    <property type="match status" value="2"/>
</dbReference>
<dbReference type="EC" id="1.13.11.20" evidence="13"/>
<evidence type="ECO:0000256" key="1">
    <source>
        <dbReference type="ARBA" id="ARBA00001967"/>
    </source>
</evidence>